<dbReference type="Proteomes" id="UP001374535">
    <property type="component" value="Chromosome 5"/>
</dbReference>
<proteinExistence type="predicted"/>
<evidence type="ECO:0000313" key="1">
    <source>
        <dbReference type="EMBL" id="WVZ10899.1"/>
    </source>
</evidence>
<gene>
    <name evidence="1" type="ORF">V8G54_015429</name>
</gene>
<dbReference type="AlphaFoldDB" id="A0AAQ3RWU8"/>
<organism evidence="1 2">
    <name type="scientific">Vigna mungo</name>
    <name type="common">Black gram</name>
    <name type="synonym">Phaseolus mungo</name>
    <dbReference type="NCBI Taxonomy" id="3915"/>
    <lineage>
        <taxon>Eukaryota</taxon>
        <taxon>Viridiplantae</taxon>
        <taxon>Streptophyta</taxon>
        <taxon>Embryophyta</taxon>
        <taxon>Tracheophyta</taxon>
        <taxon>Spermatophyta</taxon>
        <taxon>Magnoliopsida</taxon>
        <taxon>eudicotyledons</taxon>
        <taxon>Gunneridae</taxon>
        <taxon>Pentapetalae</taxon>
        <taxon>rosids</taxon>
        <taxon>fabids</taxon>
        <taxon>Fabales</taxon>
        <taxon>Fabaceae</taxon>
        <taxon>Papilionoideae</taxon>
        <taxon>50 kb inversion clade</taxon>
        <taxon>NPAAA clade</taxon>
        <taxon>indigoferoid/millettioid clade</taxon>
        <taxon>Phaseoleae</taxon>
        <taxon>Vigna</taxon>
    </lineage>
</organism>
<name>A0AAQ3RWU8_VIGMU</name>
<dbReference type="EMBL" id="CP144696">
    <property type="protein sequence ID" value="WVZ10899.1"/>
    <property type="molecule type" value="Genomic_DNA"/>
</dbReference>
<protein>
    <submittedName>
        <fullName evidence="1">Uncharacterized protein</fullName>
    </submittedName>
</protein>
<keyword evidence="2" id="KW-1185">Reference proteome</keyword>
<evidence type="ECO:0000313" key="2">
    <source>
        <dbReference type="Proteomes" id="UP001374535"/>
    </source>
</evidence>
<accession>A0AAQ3RWU8</accession>
<reference evidence="1 2" key="1">
    <citation type="journal article" date="2023" name="Life. Sci Alliance">
        <title>Evolutionary insights into 3D genome organization and epigenetic landscape of Vigna mungo.</title>
        <authorList>
            <person name="Junaid A."/>
            <person name="Singh B."/>
            <person name="Bhatia S."/>
        </authorList>
    </citation>
    <scope>NUCLEOTIDE SEQUENCE [LARGE SCALE GENOMIC DNA]</scope>
    <source>
        <strain evidence="1">Urdbean</strain>
    </source>
</reference>
<sequence length="189" mass="21563">MGPMPEHPKLDSAPTRCIFTCGCDSVLTSREEIFALLKANLLKAQIRMKKLADSKRRDLKFEVGSWVYLKLQPYRQVSVSGHISFPSSIDTLPPESVENSPLVTPLAVLDFKTVPVDDVPILFALVQWNGLSRDDMSWEKWQELKLLYDLEDKVFAEGDGIVMQDHIDESARPKRLVERLVGWSDFIHH</sequence>